<dbReference type="GO" id="GO:0005637">
    <property type="term" value="C:nuclear inner membrane"/>
    <property type="evidence" value="ECO:0007669"/>
    <property type="project" value="UniProtKB-SubCell"/>
</dbReference>
<dbReference type="InParanoid" id="A0A200Q5Z5"/>
<comment type="similarity">
    <text evidence="2">Belongs to the NEMP family.</text>
</comment>
<dbReference type="STRING" id="56857.A0A200Q5Z5"/>
<dbReference type="PANTHER" id="PTHR31587:SF4">
    <property type="entry name" value="TRANSMEMBRANE PROTEIN (DUF2215)"/>
    <property type="match status" value="1"/>
</dbReference>
<dbReference type="FunCoup" id="A0A200Q5Z5">
    <property type="interactions" value="1594"/>
</dbReference>
<sequence length="530" mass="59532">METSKFARFSGLFLPAISLFLILCCFVVSAADDFSIVVSQPTTLQLSFGLPVENSPGSKPGTVMVCQRVQVRGLSRLHNLRKYAHSVKVKVRVSDSSSRSNIDVCFHRNTSLGIGMCDQRQWEKLIKGSWNRSMSPYDNVLLDIRMPGRHFTNVEVSVEEEFFLYRIVFLVLGIVLLTLAPALSNCIIFYYSGAMTVGIILVVLMVLFQGMRLLPTGRKSSLAIFVYSSLVGMGSFLLRYLPGLLKSVLVEIGISEDLYNPLVMILLVCIILAGAWLGFWVVRKLVLTEDGSIDSSTAVFVAWSIRILSAVLIIQSSLDPLLAAEALLFGILVSSIMRRITKLRFLRRMHKHLFRTTKNSRRRSQIQDSPSEDSHDEYLYKLQRSEDLMSLRRRTGAFTPNTCSSPVTVNRTRLAKTPPSSQLSDKGTYFSTFHKTPERKKFSKEEWESFTRDSTKKALEGLVSSPDFNKWAVANAERITLTPTKDHSGNSERRQRWFDTNVHFFGSGKAGFKPLGLICPQLIAPATSVE</sequence>
<feature type="transmembrane region" description="Helical" evidence="8">
    <location>
        <begin position="321"/>
        <end position="341"/>
    </location>
</feature>
<comment type="caution">
    <text evidence="9">The sequence shown here is derived from an EMBL/GenBank/DDBJ whole genome shotgun (WGS) entry which is preliminary data.</text>
</comment>
<dbReference type="EMBL" id="MVGT01002984">
    <property type="protein sequence ID" value="OVA05891.1"/>
    <property type="molecule type" value="Genomic_DNA"/>
</dbReference>
<evidence type="ECO:0000256" key="7">
    <source>
        <dbReference type="ARBA" id="ARBA00023242"/>
    </source>
</evidence>
<dbReference type="OrthoDB" id="1890267at2759"/>
<dbReference type="Pfam" id="PF10225">
    <property type="entry name" value="NEMP"/>
    <property type="match status" value="1"/>
</dbReference>
<evidence type="ECO:0000256" key="8">
    <source>
        <dbReference type="SAM" id="Phobius"/>
    </source>
</evidence>
<accession>A0A200Q5Z5</accession>
<keyword evidence="3 8" id="KW-0812">Transmembrane</keyword>
<gene>
    <name evidence="9" type="ORF">BVC80_1701g30</name>
</gene>
<evidence type="ECO:0000313" key="10">
    <source>
        <dbReference type="Proteomes" id="UP000195402"/>
    </source>
</evidence>
<keyword evidence="10" id="KW-1185">Reference proteome</keyword>
<protein>
    <submittedName>
        <fullName evidence="9">Transmembrane protein 194</fullName>
    </submittedName>
</protein>
<comment type="subcellular location">
    <subcellularLocation>
        <location evidence="1">Nucleus inner membrane</location>
        <topology evidence="1">Multi-pass membrane protein</topology>
        <orientation evidence="1">Nucleoplasmic side</orientation>
    </subcellularLocation>
</comment>
<keyword evidence="7" id="KW-0539">Nucleus</keyword>
<dbReference type="Proteomes" id="UP000195402">
    <property type="component" value="Unassembled WGS sequence"/>
</dbReference>
<keyword evidence="4" id="KW-0732">Signal</keyword>
<dbReference type="PANTHER" id="PTHR31587">
    <property type="entry name" value="TRANSMEMBRANE PROTEIN (DUF2215)"/>
    <property type="match status" value="1"/>
</dbReference>
<evidence type="ECO:0000256" key="6">
    <source>
        <dbReference type="ARBA" id="ARBA00023136"/>
    </source>
</evidence>
<dbReference type="AlphaFoldDB" id="A0A200Q5Z5"/>
<feature type="transmembrane region" description="Helical" evidence="8">
    <location>
        <begin position="261"/>
        <end position="282"/>
    </location>
</feature>
<evidence type="ECO:0000313" key="9">
    <source>
        <dbReference type="EMBL" id="OVA05891.1"/>
    </source>
</evidence>
<feature type="transmembrane region" description="Helical" evidence="8">
    <location>
        <begin position="188"/>
        <end position="208"/>
    </location>
</feature>
<evidence type="ECO:0000256" key="2">
    <source>
        <dbReference type="ARBA" id="ARBA00005748"/>
    </source>
</evidence>
<proteinExistence type="inferred from homology"/>
<feature type="transmembrane region" description="Helical" evidence="8">
    <location>
        <begin position="220"/>
        <end position="241"/>
    </location>
</feature>
<feature type="transmembrane region" description="Helical" evidence="8">
    <location>
        <begin position="163"/>
        <end position="182"/>
    </location>
</feature>
<dbReference type="InterPro" id="IPR019358">
    <property type="entry name" value="NEMP_fam"/>
</dbReference>
<evidence type="ECO:0000256" key="5">
    <source>
        <dbReference type="ARBA" id="ARBA00022989"/>
    </source>
</evidence>
<evidence type="ECO:0000256" key="1">
    <source>
        <dbReference type="ARBA" id="ARBA00004575"/>
    </source>
</evidence>
<dbReference type="OMA" id="CTRVHIR"/>
<organism evidence="9 10">
    <name type="scientific">Macleaya cordata</name>
    <name type="common">Five-seeded plume-poppy</name>
    <name type="synonym">Bocconia cordata</name>
    <dbReference type="NCBI Taxonomy" id="56857"/>
    <lineage>
        <taxon>Eukaryota</taxon>
        <taxon>Viridiplantae</taxon>
        <taxon>Streptophyta</taxon>
        <taxon>Embryophyta</taxon>
        <taxon>Tracheophyta</taxon>
        <taxon>Spermatophyta</taxon>
        <taxon>Magnoliopsida</taxon>
        <taxon>Ranunculales</taxon>
        <taxon>Papaveraceae</taxon>
        <taxon>Papaveroideae</taxon>
        <taxon>Macleaya</taxon>
    </lineage>
</organism>
<keyword evidence="6 8" id="KW-0472">Membrane</keyword>
<reference evidence="9 10" key="1">
    <citation type="journal article" date="2017" name="Mol. Plant">
        <title>The Genome of Medicinal Plant Macleaya cordata Provides New Insights into Benzylisoquinoline Alkaloids Metabolism.</title>
        <authorList>
            <person name="Liu X."/>
            <person name="Liu Y."/>
            <person name="Huang P."/>
            <person name="Ma Y."/>
            <person name="Qing Z."/>
            <person name="Tang Q."/>
            <person name="Cao H."/>
            <person name="Cheng P."/>
            <person name="Zheng Y."/>
            <person name="Yuan Z."/>
            <person name="Zhou Y."/>
            <person name="Liu J."/>
            <person name="Tang Z."/>
            <person name="Zhuo Y."/>
            <person name="Zhang Y."/>
            <person name="Yu L."/>
            <person name="Huang J."/>
            <person name="Yang P."/>
            <person name="Peng Q."/>
            <person name="Zhang J."/>
            <person name="Jiang W."/>
            <person name="Zhang Z."/>
            <person name="Lin K."/>
            <person name="Ro D.K."/>
            <person name="Chen X."/>
            <person name="Xiong X."/>
            <person name="Shang Y."/>
            <person name="Huang S."/>
            <person name="Zeng J."/>
        </authorList>
    </citation>
    <scope>NUCLEOTIDE SEQUENCE [LARGE SCALE GENOMIC DNA]</scope>
    <source>
        <strain evidence="10">cv. BLH2017</strain>
        <tissue evidence="9">Root</tissue>
    </source>
</reference>
<feature type="transmembrane region" description="Helical" evidence="8">
    <location>
        <begin position="12"/>
        <end position="31"/>
    </location>
</feature>
<evidence type="ECO:0000256" key="3">
    <source>
        <dbReference type="ARBA" id="ARBA00022692"/>
    </source>
</evidence>
<name>A0A200Q5Z5_MACCD</name>
<evidence type="ECO:0000256" key="4">
    <source>
        <dbReference type="ARBA" id="ARBA00022729"/>
    </source>
</evidence>
<feature type="transmembrane region" description="Helical" evidence="8">
    <location>
        <begin position="294"/>
        <end position="315"/>
    </location>
</feature>
<keyword evidence="5 8" id="KW-1133">Transmembrane helix</keyword>